<reference evidence="1 2" key="1">
    <citation type="journal article" date="2011" name="Int. J. Syst. Evol. Microbiol.">
        <title>Zhongshania antarctica gen. nov., sp. nov. and Zhongshania guokunii sp. nov., gammaproteobacteria respectively isolated from coastal attached (fast) ice and surface seawater of the Antarctic.</title>
        <authorList>
            <person name="Li H.J."/>
            <person name="Zhang X.Y."/>
            <person name="Chen C.X."/>
            <person name="Zhang Y.J."/>
            <person name="Gao Z.M."/>
            <person name="Yu Y."/>
            <person name="Chen X.L."/>
            <person name="Chen B."/>
            <person name="Zhang Y.Z."/>
        </authorList>
    </citation>
    <scope>NUCLEOTIDE SEQUENCE [LARGE SCALE GENOMIC DNA]</scope>
    <source>
        <strain evidence="1 2">ZS6-22T</strain>
    </source>
</reference>
<keyword evidence="2" id="KW-1185">Reference proteome</keyword>
<dbReference type="EMBL" id="JBFRYA010000005">
    <property type="protein sequence ID" value="MEX1668841.1"/>
    <property type="molecule type" value="Genomic_DNA"/>
</dbReference>
<evidence type="ECO:0000313" key="2">
    <source>
        <dbReference type="Proteomes" id="UP001557485"/>
    </source>
</evidence>
<dbReference type="Proteomes" id="UP001557485">
    <property type="component" value="Unassembled WGS sequence"/>
</dbReference>
<organism evidence="1 2">
    <name type="scientific">Zhongshania guokunii</name>
    <dbReference type="NCBI Taxonomy" id="641783"/>
    <lineage>
        <taxon>Bacteria</taxon>
        <taxon>Pseudomonadati</taxon>
        <taxon>Pseudomonadota</taxon>
        <taxon>Gammaproteobacteria</taxon>
        <taxon>Cellvibrionales</taxon>
        <taxon>Spongiibacteraceae</taxon>
        <taxon>Zhongshania</taxon>
    </lineage>
</organism>
<comment type="caution">
    <text evidence="1">The sequence shown here is derived from an EMBL/GenBank/DDBJ whole genome shotgun (WGS) entry which is preliminary data.</text>
</comment>
<name>A0ABV3U4Q3_9GAMM</name>
<proteinExistence type="predicted"/>
<dbReference type="RefSeq" id="WP_301028331.1">
    <property type="nucleotide sequence ID" value="NZ_JBFRYA010000005.1"/>
</dbReference>
<sequence>MSTDTELDNLLNAYRVAPASAALRQRIVQNASRPSPWAELLAAIGGWRIAGPALAASLMFGVVSQLWWTQSVSHSVAEDSVWTLAMLNTTQEWANE</sequence>
<evidence type="ECO:0000313" key="1">
    <source>
        <dbReference type="EMBL" id="MEX1668841.1"/>
    </source>
</evidence>
<protein>
    <submittedName>
        <fullName evidence="1">Uncharacterized protein</fullName>
    </submittedName>
</protein>
<accession>A0ABV3U4Q3</accession>
<gene>
    <name evidence="1" type="ORF">AB4876_07950</name>
</gene>